<dbReference type="Gene3D" id="1.25.40.10">
    <property type="entry name" value="Tetratricopeptide repeat domain"/>
    <property type="match status" value="1"/>
</dbReference>
<proteinExistence type="predicted"/>
<evidence type="ECO:0000313" key="3">
    <source>
        <dbReference type="Proteomes" id="UP000597206"/>
    </source>
</evidence>
<dbReference type="InterPro" id="IPR027417">
    <property type="entry name" value="P-loop_NTPase"/>
</dbReference>
<dbReference type="SUPFAM" id="SSF48452">
    <property type="entry name" value="TPR-like"/>
    <property type="match status" value="1"/>
</dbReference>
<dbReference type="CDD" id="cd00093">
    <property type="entry name" value="HTH_XRE"/>
    <property type="match status" value="1"/>
</dbReference>
<reference evidence="2 3" key="1">
    <citation type="submission" date="2020-11" db="EMBL/GenBank/DDBJ databases">
        <title>Vibrio nitrifigilis sp. nov., a marine nitrogen-fixing bacterium isolated from the lagoon sediment of an islet inside an atoll.</title>
        <authorList>
            <person name="Wang L.-T."/>
            <person name="Shieh W.Y."/>
        </authorList>
    </citation>
    <scope>NUCLEOTIDE SEQUENCE [LARGE SCALE GENOMIC DNA]</scope>
    <source>
        <strain evidence="2 3">NFV-1</strain>
    </source>
</reference>
<dbReference type="InterPro" id="IPR010982">
    <property type="entry name" value="Lambda_DNA-bd_dom_sf"/>
</dbReference>
<evidence type="ECO:0000313" key="2">
    <source>
        <dbReference type="EMBL" id="MBF9001916.1"/>
    </source>
</evidence>
<dbReference type="Gene3D" id="1.10.260.40">
    <property type="entry name" value="lambda repressor-like DNA-binding domains"/>
    <property type="match status" value="1"/>
</dbReference>
<dbReference type="PROSITE" id="PS50943">
    <property type="entry name" value="HTH_CROC1"/>
    <property type="match status" value="1"/>
</dbReference>
<organism evidence="2 3">
    <name type="scientific">Vibrio nitrifigilis</name>
    <dbReference type="NCBI Taxonomy" id="2789781"/>
    <lineage>
        <taxon>Bacteria</taxon>
        <taxon>Pseudomonadati</taxon>
        <taxon>Pseudomonadota</taxon>
        <taxon>Gammaproteobacteria</taxon>
        <taxon>Vibrionales</taxon>
        <taxon>Vibrionaceae</taxon>
        <taxon>Vibrio</taxon>
    </lineage>
</organism>
<dbReference type="InterPro" id="IPR001387">
    <property type="entry name" value="Cro/C1-type_HTH"/>
</dbReference>
<feature type="domain" description="HTH cro/C1-type" evidence="1">
    <location>
        <begin position="12"/>
        <end position="71"/>
    </location>
</feature>
<dbReference type="Gene3D" id="3.40.50.300">
    <property type="entry name" value="P-loop containing nucleotide triphosphate hydrolases"/>
    <property type="match status" value="1"/>
</dbReference>
<gene>
    <name evidence="2" type="ORF">I1A42_15675</name>
</gene>
<dbReference type="InterPro" id="IPR011990">
    <property type="entry name" value="TPR-like_helical_dom_sf"/>
</dbReference>
<dbReference type="RefSeq" id="WP_196123995.1">
    <property type="nucleotide sequence ID" value="NZ_JADPMR010000003.1"/>
</dbReference>
<name>A0ABS0GHL1_9VIBR</name>
<dbReference type="SMART" id="SM00530">
    <property type="entry name" value="HTH_XRE"/>
    <property type="match status" value="1"/>
</dbReference>
<dbReference type="EMBL" id="JADPMR010000003">
    <property type="protein sequence ID" value="MBF9001916.1"/>
    <property type="molecule type" value="Genomic_DNA"/>
</dbReference>
<dbReference type="SUPFAM" id="SSF52540">
    <property type="entry name" value="P-loop containing nucleoside triphosphate hydrolases"/>
    <property type="match status" value="1"/>
</dbReference>
<protein>
    <recommendedName>
        <fullName evidence="1">HTH cro/C1-type domain-containing protein</fullName>
    </recommendedName>
</protein>
<evidence type="ECO:0000259" key="1">
    <source>
        <dbReference type="PROSITE" id="PS50943"/>
    </source>
</evidence>
<dbReference type="Pfam" id="PF13560">
    <property type="entry name" value="HTH_31"/>
    <property type="match status" value="1"/>
</dbReference>
<keyword evidence="3" id="KW-1185">Reference proteome</keyword>
<dbReference type="SUPFAM" id="SSF47413">
    <property type="entry name" value="lambda repressor-like DNA-binding domains"/>
    <property type="match status" value="1"/>
</dbReference>
<dbReference type="Proteomes" id="UP000597206">
    <property type="component" value="Unassembled WGS sequence"/>
</dbReference>
<sequence>MAGNVFIDGQKLKQLREQRALSQEGLEQACSQKKGCSVSIATIKRAEIGSALSRRTIARLANFFSVPVEELLLTSQTDTNQILLPRINKECLAVWIRTGSKLILDDVLDRFSHLEPMTLEHLGNTLVVILPCIDDDQKLYLSLQSDLIDLSRRSSQYFKAIVSTQTVIQQPDDNRWHLDESYIYRMSELAALPEKAAVVVSDTLAEASKPYFLYGELLSSNGYKTLLNKVDVSYGKTFGREHELQLLRYSVDDVITKKENVCFAIQGVQGIGKSHMLHTLSSLFAHQDWRIAKLDFNFGLSPSHFFLSALGDVFNLTLEPSIESVDSEDYLNTLIDALVTHTESIGAVFLSLDNFHLIDEQCLATICRVLGRLRELPISLGVTYLPTDAAIRYVETLSTLNFSVTHLPLMPLSNTDMVYLLDSDRHVESEASACIVSAEGNPYYLYKLIQSYKEERIPTDISFYLHSKLNSLSPELNKVLSFIALANHPLTVNDISNLTDFGPIGLETLVNMRLIRISAAKVISLGHPFLSPLMEKELDHEDKKTVYIAIANYLESQDKLGTQSSNVLYVDYYTKAEDWGKVSELLLNNGKSSITSGDYQSAKRYLHQALESYRSISNPTDYSELLFEIYLTQAIITRVTDGWVSFSTVAAYQRCISLAKELHSAYRHCISLSGLWVKQLMAMDFELSEQTANEMLRLAEESNYDHCRSLAYSCLTNSQFWLAKHQDAIFNAKESFRYFHQVESDEFYFSIGINPLALAGCFGCLSATLACCDEDRAFLQKSVHEVGVINDPFSHSIVLQGEMWSAYHLKRFDEVTELSEQLWAIADSNNFPFYRGVASLFKGWALFFTQALSADQALEIVEEGYSHWLASSGDQIAHSLYCLIRAELYYEVGNLAEAQQILEYGIKIASEKQEACYLSPMYVLLGYCVESGANFHELAKHIALEQGAHLFLK</sequence>
<accession>A0ABS0GHL1</accession>
<comment type="caution">
    <text evidence="2">The sequence shown here is derived from an EMBL/GenBank/DDBJ whole genome shotgun (WGS) entry which is preliminary data.</text>
</comment>